<keyword evidence="4" id="KW-0521">NADP</keyword>
<dbReference type="InterPro" id="IPR036188">
    <property type="entry name" value="FAD/NAD-bd_sf"/>
</dbReference>
<dbReference type="SUPFAM" id="SSF51905">
    <property type="entry name" value="FAD/NAD(P)-binding domain"/>
    <property type="match status" value="1"/>
</dbReference>
<dbReference type="InterPro" id="IPR002937">
    <property type="entry name" value="Amino_oxidase"/>
</dbReference>
<dbReference type="AlphaFoldDB" id="M0QH67"/>
<feature type="domain" description="Amine oxidase" evidence="7">
    <location>
        <begin position="481"/>
        <end position="535"/>
    </location>
</feature>
<dbReference type="OrthoDB" id="9774675at2"/>
<evidence type="ECO:0000256" key="2">
    <source>
        <dbReference type="ARBA" id="ARBA00022729"/>
    </source>
</evidence>
<evidence type="ECO:0000256" key="3">
    <source>
        <dbReference type="ARBA" id="ARBA00022827"/>
    </source>
</evidence>
<dbReference type="EMBL" id="BANX01000011">
    <property type="protein sequence ID" value="GAC67868.1"/>
    <property type="molecule type" value="Genomic_DNA"/>
</dbReference>
<feature type="region of interest" description="Disordered" evidence="6">
    <location>
        <begin position="579"/>
        <end position="606"/>
    </location>
</feature>
<keyword evidence="5" id="KW-0520">NAD</keyword>
<organism evidence="8 9">
    <name type="scientific">Gordonia soli NBRC 108243</name>
    <dbReference type="NCBI Taxonomy" id="1223545"/>
    <lineage>
        <taxon>Bacteria</taxon>
        <taxon>Bacillati</taxon>
        <taxon>Actinomycetota</taxon>
        <taxon>Actinomycetes</taxon>
        <taxon>Mycobacteriales</taxon>
        <taxon>Gordoniaceae</taxon>
        <taxon>Gordonia</taxon>
    </lineage>
</organism>
<evidence type="ECO:0000256" key="4">
    <source>
        <dbReference type="ARBA" id="ARBA00022857"/>
    </source>
</evidence>
<proteinExistence type="predicted"/>
<name>M0QH67_9ACTN</name>
<keyword evidence="3" id="KW-0274">FAD</keyword>
<protein>
    <submittedName>
        <fullName evidence="8">Putative oxidoreductase</fullName>
    </submittedName>
</protein>
<dbReference type="Pfam" id="PF01593">
    <property type="entry name" value="Amino_oxidase"/>
    <property type="match status" value="2"/>
</dbReference>
<feature type="domain" description="Amine oxidase" evidence="7">
    <location>
        <begin position="22"/>
        <end position="316"/>
    </location>
</feature>
<evidence type="ECO:0000256" key="1">
    <source>
        <dbReference type="ARBA" id="ARBA00022630"/>
    </source>
</evidence>
<reference evidence="8 9" key="1">
    <citation type="submission" date="2013-01" db="EMBL/GenBank/DDBJ databases">
        <title>Whole genome shotgun sequence of Gordonia soli NBRC 108243.</title>
        <authorList>
            <person name="Isaki-Nakamura S."/>
            <person name="Hosoyama A."/>
            <person name="Tsuchikane K."/>
            <person name="Ando Y."/>
            <person name="Baba S."/>
            <person name="Ohji S."/>
            <person name="Hamada M."/>
            <person name="Tamura T."/>
            <person name="Yamazoe A."/>
            <person name="Yamazaki S."/>
            <person name="Fujita N."/>
        </authorList>
    </citation>
    <scope>NUCLEOTIDE SEQUENCE [LARGE SCALE GENOMIC DNA]</scope>
    <source>
        <strain evidence="8 9">NBRC 108243</strain>
    </source>
</reference>
<dbReference type="STRING" id="1223545.GS4_11_01360"/>
<dbReference type="Gene3D" id="3.50.50.60">
    <property type="entry name" value="FAD/NAD(P)-binding domain"/>
    <property type="match status" value="2"/>
</dbReference>
<dbReference type="RefSeq" id="WP_007619514.1">
    <property type="nucleotide sequence ID" value="NZ_BANX01000011.1"/>
</dbReference>
<keyword evidence="1" id="KW-0285">Flavoprotein</keyword>
<dbReference type="InterPro" id="IPR052206">
    <property type="entry name" value="Retinol_saturase"/>
</dbReference>
<evidence type="ECO:0000256" key="5">
    <source>
        <dbReference type="ARBA" id="ARBA00023027"/>
    </source>
</evidence>
<evidence type="ECO:0000313" key="8">
    <source>
        <dbReference type="EMBL" id="GAC67868.1"/>
    </source>
</evidence>
<accession>M0QH67</accession>
<evidence type="ECO:0000259" key="7">
    <source>
        <dbReference type="Pfam" id="PF01593"/>
    </source>
</evidence>
<dbReference type="GO" id="GO:0016491">
    <property type="term" value="F:oxidoreductase activity"/>
    <property type="evidence" value="ECO:0007669"/>
    <property type="project" value="InterPro"/>
</dbReference>
<evidence type="ECO:0000313" key="9">
    <source>
        <dbReference type="Proteomes" id="UP000011666"/>
    </source>
</evidence>
<dbReference type="Proteomes" id="UP000011666">
    <property type="component" value="Unassembled WGS sequence"/>
</dbReference>
<dbReference type="eggNOG" id="COG1233">
    <property type="taxonomic scope" value="Bacteria"/>
</dbReference>
<evidence type="ECO:0000256" key="6">
    <source>
        <dbReference type="SAM" id="MobiDB-lite"/>
    </source>
</evidence>
<comment type="caution">
    <text evidence="8">The sequence shown here is derived from an EMBL/GenBank/DDBJ whole genome shotgun (WGS) entry which is preliminary data.</text>
</comment>
<dbReference type="PANTHER" id="PTHR46091:SF3">
    <property type="entry name" value="AMINE OXIDASE DOMAIN-CONTAINING PROTEIN"/>
    <property type="match status" value="1"/>
</dbReference>
<keyword evidence="9" id="KW-1185">Reference proteome</keyword>
<gene>
    <name evidence="8" type="ORF">GS4_11_01360</name>
</gene>
<keyword evidence="2" id="KW-0732">Signal</keyword>
<sequence>MSDSRTDAPHGQWDAIVVGAGIGGLSAAAYLAAAGRKTLVLEQHTVIGGSSHVFRRRGRWEFDVGVHYLGDCGPGGQVSRVLNGLGLEDRMEFVEMDRDGFDTVVAPDMEIKIPCDWDQLMDNFIAEFPDEEKAIRRYFGVLRAIGGGIDHSVSCSSRRNQLRAMRKVGRKSPWMYAPHAALIGASGISPRIALLVSLYSGAYAAPATVASVGMHAGYMHAYIDGGSWFPKGGGQAMPAAFADVVTSHGGEIRTGVTVGEILVENGRVAGVRTDDGEELRSAVVVSDIDIKKTYRDLVGYDHLPWWVARRIRGYKMSQPYFTAYFGLEMDLRSSPNTNYYVMPSWDGTENTRSLLKVLPDLVTKAHRRDPLEWAHDYARRQISMVHSGTTRDPENTRTAPPGCGVVESLSIAPPEPSVWGLDQESIDDGSYRKNPLYLEIKDILTEGMLDRVERAIPGARASVAWSESSSPATQERYTNTHAGIGLEPRVSQWGMLRPGVRTAIPGLFLAGTSTTWGPGVTGSMLSGMHAAGAILDRDLDTEVRNGVVLADTRRLRPIGDTADPLWLSSRPERFTTARAERAADGERVSATSPAGVADGDPRESAV</sequence>
<dbReference type="PANTHER" id="PTHR46091">
    <property type="entry name" value="BLR7054 PROTEIN"/>
    <property type="match status" value="1"/>
</dbReference>